<dbReference type="SUPFAM" id="SSF52540">
    <property type="entry name" value="P-loop containing nucleoside triphosphate hydrolases"/>
    <property type="match status" value="1"/>
</dbReference>
<protein>
    <submittedName>
        <fullName evidence="3">AAA family ATPase</fullName>
    </submittedName>
</protein>
<dbReference type="InterPro" id="IPR038729">
    <property type="entry name" value="Rad50/SbcC_AAA"/>
</dbReference>
<evidence type="ECO:0000313" key="3">
    <source>
        <dbReference type="EMBL" id="MFC2966839.1"/>
    </source>
</evidence>
<feature type="coiled-coil region" evidence="1">
    <location>
        <begin position="436"/>
        <end position="480"/>
    </location>
</feature>
<name>A0ABV7AC07_9RHOB</name>
<evidence type="ECO:0000313" key="4">
    <source>
        <dbReference type="Proteomes" id="UP001595443"/>
    </source>
</evidence>
<organism evidence="3 4">
    <name type="scientific">Acidimangrovimonas pyrenivorans</name>
    <dbReference type="NCBI Taxonomy" id="2030798"/>
    <lineage>
        <taxon>Bacteria</taxon>
        <taxon>Pseudomonadati</taxon>
        <taxon>Pseudomonadota</taxon>
        <taxon>Alphaproteobacteria</taxon>
        <taxon>Rhodobacterales</taxon>
        <taxon>Paracoccaceae</taxon>
        <taxon>Acidimangrovimonas</taxon>
    </lineage>
</organism>
<dbReference type="EMBL" id="JBHRSK010000002">
    <property type="protein sequence ID" value="MFC2966839.1"/>
    <property type="molecule type" value="Genomic_DNA"/>
</dbReference>
<dbReference type="Proteomes" id="UP001595443">
    <property type="component" value="Unassembled WGS sequence"/>
</dbReference>
<keyword evidence="1" id="KW-0175">Coiled coil</keyword>
<dbReference type="Gene3D" id="3.40.50.300">
    <property type="entry name" value="P-loop containing nucleotide triphosphate hydrolases"/>
    <property type="match status" value="1"/>
</dbReference>
<dbReference type="Pfam" id="PF13476">
    <property type="entry name" value="AAA_23"/>
    <property type="match status" value="1"/>
</dbReference>
<feature type="domain" description="Rad50/SbcC-type AAA" evidence="2">
    <location>
        <begin position="25"/>
        <end position="291"/>
    </location>
</feature>
<evidence type="ECO:0000259" key="2">
    <source>
        <dbReference type="Pfam" id="PF13476"/>
    </source>
</evidence>
<comment type="caution">
    <text evidence="3">The sequence shown here is derived from an EMBL/GenBank/DDBJ whole genome shotgun (WGS) entry which is preliminary data.</text>
</comment>
<evidence type="ECO:0000256" key="1">
    <source>
        <dbReference type="SAM" id="Coils"/>
    </source>
</evidence>
<dbReference type="RefSeq" id="WP_377831464.1">
    <property type="nucleotide sequence ID" value="NZ_JBHRSK010000002.1"/>
</dbReference>
<sequence>MSYSQFHLKRLRVMQSGSPVYDQKFHLGVNIIRGENGSGKSTIADFVFYILGGEFDNWKTVAANCDEVQAEIGTASGVLTLKRSIEKAQTPISVFYGTFEEAADQGLDGWQSYPIRRSASGQESFSQIMFRASGIPEAQSQGAANVTMNQILRLLYSDQRTPASFLFRYESFDTGEIREAVGDLICGIRGYESYEIELELRKLNKQFDELSSQYTSLLRSLPEEEALARVESVDARVAGLEEEYARLSSEIANVDDLVDDQEIKSFVQERKEASSEIRKLRGQIVDIEQQIHTNDLEVTDLTSFISHLEELSDKLPKAQKSSEIIGSIEFTHCPACLSPLHGTSDPDHCILCGSETDPEQERSRYLQIKLDLDIQIRESRQLLEEKETGTAQAKKELRKLRSTYQEKLSEFTVRYEISSSPRESFTAERYQRLGQIDRELRDLARLRERAAELENVSERKATLQGEIDRLKDRQKALDTASETRRRTALTQVSEKAKSFLRQDLDRQDEFRNAKSVVVSFRDNSILVDGELNFAESSNVIVKNAAILSLFAAATEDSEFLHPRFLLMDNVEDKGMEQERSHNFQKIMVEASERAKLDHQIIFTTSMIDPDLDEDQYTIGPHYTHADRTLRKLSDEESS</sequence>
<accession>A0ABV7AC07</accession>
<dbReference type="PANTHER" id="PTHR32114:SF2">
    <property type="entry name" value="ABC TRANSPORTER ABCH.3"/>
    <property type="match status" value="1"/>
</dbReference>
<proteinExistence type="predicted"/>
<dbReference type="InterPro" id="IPR027417">
    <property type="entry name" value="P-loop_NTPase"/>
</dbReference>
<feature type="coiled-coil region" evidence="1">
    <location>
        <begin position="200"/>
        <end position="290"/>
    </location>
</feature>
<feature type="coiled-coil region" evidence="1">
    <location>
        <begin position="383"/>
        <end position="410"/>
    </location>
</feature>
<reference evidence="4" key="1">
    <citation type="journal article" date="2019" name="Int. J. Syst. Evol. Microbiol.">
        <title>The Global Catalogue of Microorganisms (GCM) 10K type strain sequencing project: providing services to taxonomists for standard genome sequencing and annotation.</title>
        <authorList>
            <consortium name="The Broad Institute Genomics Platform"/>
            <consortium name="The Broad Institute Genome Sequencing Center for Infectious Disease"/>
            <person name="Wu L."/>
            <person name="Ma J."/>
        </authorList>
    </citation>
    <scope>NUCLEOTIDE SEQUENCE [LARGE SCALE GENOMIC DNA]</scope>
    <source>
        <strain evidence="4">KCTC 62192</strain>
    </source>
</reference>
<keyword evidence="4" id="KW-1185">Reference proteome</keyword>
<dbReference type="PANTHER" id="PTHR32114">
    <property type="entry name" value="ABC TRANSPORTER ABCH.3"/>
    <property type="match status" value="1"/>
</dbReference>
<gene>
    <name evidence="3" type="ORF">ACFOES_01920</name>
</gene>